<dbReference type="AlphaFoldDB" id="A0A346XYK8"/>
<dbReference type="KEGG" id="euz:DVS28_a2626"/>
<dbReference type="InterPro" id="IPR051922">
    <property type="entry name" value="Bact_Sporulation_Assoc"/>
</dbReference>
<dbReference type="SUPFAM" id="SSF82171">
    <property type="entry name" value="DPP6 N-terminal domain-like"/>
    <property type="match status" value="1"/>
</dbReference>
<dbReference type="PANTHER" id="PTHR30032:SF8">
    <property type="entry name" value="GERMINATION-SPECIFIC N-ACETYLMURAMOYL-L-ALANINE AMIDASE"/>
    <property type="match status" value="1"/>
</dbReference>
<evidence type="ECO:0000313" key="2">
    <source>
        <dbReference type="EMBL" id="AXV07305.1"/>
    </source>
</evidence>
<gene>
    <name evidence="2" type="ORF">DVS28_a2626</name>
</gene>
<keyword evidence="3" id="KW-1185">Reference proteome</keyword>
<sequence length="674" mass="70262">MQRHLAVLTVLTATLVLVGLAPPAPANAQLQLDDVGLLWQRPTGGGALTTGSASGGLDRESFRGWPGNAERIAGVAEDGSFVLSERRLVATDDTGYRQLPFWAASSRAVALRHTGADMVVAAHEAHLSIYDLQELMAVTSHQDVETVLTETDHNVRLAWIAPDGSQMLYVDGTDLEAITLPVGVPRFVADLSAFAPFPHVELSWTPDSQMYAFAVATLDSSASVAQVRTRGHELVADLATPERMVGDIAYNPSGTMLWLEWIQPTGGRNFVVAGVAGRDGSDVRRLGESSPFGPGRGPAQALWLDDDTLLVPDITTDKLDLWNVDANAPHGSIGDLPEHYNAVRRLPVRAPANLPPAPLVEFRSGRLPLEAPIDMAASLSAARYAEDEASHAVLSRYDVFADSLAGAALTADGPLLFTTPEGLVPTTAQELQRVLPDGATVYVLGGENAISEAVVDAVEELGFRVQRLAGDSRVDTAVAVAQEVLTRTGADELYVARAGSPASNPTAAWADSVAGGAASAATGIPVVVVGDSLPQAVADLIEEFDIARTTVLGGAAAVADAVVEALPSPRRLAGNTRMATAVAIAEDVFGFGERTDGGMVLVNGVQVDGWAFGFAAAGFAAGQDLPVLLTAPDHLPAEVVAGLDGCADGWPLLIGSISLIGTGVLSDYIEACPT</sequence>
<feature type="chain" id="PRO_5016633104" description="Cell wall binding repeat 2" evidence="1">
    <location>
        <begin position="29"/>
        <end position="674"/>
    </location>
</feature>
<evidence type="ECO:0000313" key="3">
    <source>
        <dbReference type="Proteomes" id="UP000264006"/>
    </source>
</evidence>
<organism evidence="2 3">
    <name type="scientific">Euzebya pacifica</name>
    <dbReference type="NCBI Taxonomy" id="1608957"/>
    <lineage>
        <taxon>Bacteria</taxon>
        <taxon>Bacillati</taxon>
        <taxon>Actinomycetota</taxon>
        <taxon>Nitriliruptoria</taxon>
        <taxon>Euzebyales</taxon>
    </lineage>
</organism>
<name>A0A346XYK8_9ACTN</name>
<dbReference type="Pfam" id="PF04122">
    <property type="entry name" value="CW_binding_2"/>
    <property type="match status" value="3"/>
</dbReference>
<evidence type="ECO:0000256" key="1">
    <source>
        <dbReference type="SAM" id="SignalP"/>
    </source>
</evidence>
<dbReference type="RefSeq" id="WP_164710476.1">
    <property type="nucleotide sequence ID" value="NZ_CP031165.1"/>
</dbReference>
<feature type="signal peptide" evidence="1">
    <location>
        <begin position="1"/>
        <end position="28"/>
    </location>
</feature>
<proteinExistence type="predicted"/>
<accession>A0A346XYK8</accession>
<dbReference type="Proteomes" id="UP000264006">
    <property type="component" value="Chromosome"/>
</dbReference>
<dbReference type="PANTHER" id="PTHR30032">
    <property type="entry name" value="N-ACETYLMURAMOYL-L-ALANINE AMIDASE-RELATED"/>
    <property type="match status" value="1"/>
</dbReference>
<keyword evidence="1" id="KW-0732">Signal</keyword>
<evidence type="ECO:0008006" key="4">
    <source>
        <dbReference type="Google" id="ProtNLM"/>
    </source>
</evidence>
<protein>
    <recommendedName>
        <fullName evidence="4">Cell wall binding repeat 2</fullName>
    </recommendedName>
</protein>
<reference evidence="2 3" key="1">
    <citation type="submission" date="2018-09" db="EMBL/GenBank/DDBJ databases">
        <title>Complete genome sequence of Euzebya sp. DY32-46 isolated from seawater of Pacific Ocean.</title>
        <authorList>
            <person name="Xu L."/>
            <person name="Wu Y.-H."/>
            <person name="Xu X.-W."/>
        </authorList>
    </citation>
    <scope>NUCLEOTIDE SEQUENCE [LARGE SCALE GENOMIC DNA]</scope>
    <source>
        <strain evidence="2 3">DY32-46</strain>
    </source>
</reference>
<dbReference type="EMBL" id="CP031165">
    <property type="protein sequence ID" value="AXV07305.1"/>
    <property type="molecule type" value="Genomic_DNA"/>
</dbReference>
<dbReference type="InterPro" id="IPR007253">
    <property type="entry name" value="Cell_wall-bd_2"/>
</dbReference>